<keyword evidence="3" id="KW-0964">Secreted</keyword>
<dbReference type="GeneID" id="109510150"/>
<reference evidence="13" key="1">
    <citation type="submission" date="2025-08" db="UniProtKB">
        <authorList>
            <consortium name="Ensembl"/>
        </authorList>
    </citation>
    <scope>IDENTIFICATION</scope>
</reference>
<dbReference type="RefSeq" id="XP_019715833.1">
    <property type="nucleotide sequence ID" value="XM_019860274.1"/>
</dbReference>
<evidence type="ECO:0000313" key="14">
    <source>
        <dbReference type="Proteomes" id="UP000264820"/>
    </source>
</evidence>
<dbReference type="AlphaFoldDB" id="A0A3Q2YKL5"/>
<dbReference type="Proteomes" id="UP000264820">
    <property type="component" value="Unplaced"/>
</dbReference>
<feature type="chain" id="PRO_5018600635" description="Thyroxine-binding globulin" evidence="11">
    <location>
        <begin position="20"/>
        <end position="400"/>
    </location>
</feature>
<accession>A0A3Q2YKL5</accession>
<comment type="function">
    <text evidence="6">Major thyroid hormone transport protein in serum.</text>
</comment>
<evidence type="ECO:0000256" key="6">
    <source>
        <dbReference type="ARBA" id="ARBA00037352"/>
    </source>
</evidence>
<feature type="domain" description="Serpin" evidence="12">
    <location>
        <begin position="43"/>
        <end position="398"/>
    </location>
</feature>
<dbReference type="FunFam" id="2.10.310.10:FF:000001">
    <property type="entry name" value="Serpin family A member 1"/>
    <property type="match status" value="1"/>
</dbReference>
<evidence type="ECO:0000256" key="5">
    <source>
        <dbReference type="ARBA" id="ARBA00023180"/>
    </source>
</evidence>
<dbReference type="Gene3D" id="3.30.497.10">
    <property type="entry name" value="Antithrombin, subunit I, domain 2"/>
    <property type="match status" value="1"/>
</dbReference>
<dbReference type="Ensembl" id="ENSHCOT00000021484.1">
    <property type="protein sequence ID" value="ENSHCOP00000013997.1"/>
    <property type="gene ID" value="ENSHCOG00000017248.1"/>
</dbReference>
<keyword evidence="5" id="KW-0325">Glycoprotein</keyword>
<dbReference type="Gene3D" id="2.30.39.10">
    <property type="entry name" value="Alpha-1-antitrypsin, domain 1"/>
    <property type="match status" value="1"/>
</dbReference>
<comment type="subcellular location">
    <subcellularLocation>
        <location evidence="1">Secreted</location>
    </subcellularLocation>
</comment>
<evidence type="ECO:0000256" key="10">
    <source>
        <dbReference type="RuleBase" id="RU000411"/>
    </source>
</evidence>
<dbReference type="OrthoDB" id="671595at2759"/>
<dbReference type="OMA" id="TLMSFQH"/>
<evidence type="ECO:0000256" key="2">
    <source>
        <dbReference type="ARBA" id="ARBA00009500"/>
    </source>
</evidence>
<evidence type="ECO:0000256" key="4">
    <source>
        <dbReference type="ARBA" id="ARBA00022729"/>
    </source>
</evidence>
<evidence type="ECO:0000313" key="13">
    <source>
        <dbReference type="Ensembl" id="ENSHCOP00000013997.1"/>
    </source>
</evidence>
<dbReference type="STRING" id="109280.ENSHCOP00000013997"/>
<feature type="signal peptide" evidence="11">
    <location>
        <begin position="1"/>
        <end position="19"/>
    </location>
</feature>
<dbReference type="GO" id="GO:0004867">
    <property type="term" value="F:serine-type endopeptidase inhibitor activity"/>
    <property type="evidence" value="ECO:0007669"/>
    <property type="project" value="InterPro"/>
</dbReference>
<name>A0A3Q2YKL5_HIPCM</name>
<dbReference type="PANTHER" id="PTHR11461">
    <property type="entry name" value="SERINE PROTEASE INHIBITOR, SERPIN"/>
    <property type="match status" value="1"/>
</dbReference>
<keyword evidence="14" id="KW-1185">Reference proteome</keyword>
<dbReference type="Gene3D" id="2.10.310.10">
    <property type="entry name" value="Serpins superfamily"/>
    <property type="match status" value="1"/>
</dbReference>
<dbReference type="GeneTree" id="ENSGT00940000164899"/>
<dbReference type="InterPro" id="IPR036186">
    <property type="entry name" value="Serpin_sf"/>
</dbReference>
<evidence type="ECO:0000259" key="12">
    <source>
        <dbReference type="SMART" id="SM00093"/>
    </source>
</evidence>
<dbReference type="InterPro" id="IPR042185">
    <property type="entry name" value="Serpin_sf_2"/>
</dbReference>
<evidence type="ECO:0000256" key="3">
    <source>
        <dbReference type="ARBA" id="ARBA00022525"/>
    </source>
</evidence>
<dbReference type="FunFam" id="2.30.39.10:FF:000003">
    <property type="entry name" value="alpha-1-antitrypsin isoform X1"/>
    <property type="match status" value="1"/>
</dbReference>
<evidence type="ECO:0000256" key="1">
    <source>
        <dbReference type="ARBA" id="ARBA00004613"/>
    </source>
</evidence>
<dbReference type="InterPro" id="IPR023795">
    <property type="entry name" value="Serpin_CS"/>
</dbReference>
<dbReference type="Pfam" id="PF00079">
    <property type="entry name" value="Serpin"/>
    <property type="match status" value="1"/>
</dbReference>
<evidence type="ECO:0000256" key="11">
    <source>
        <dbReference type="SAM" id="SignalP"/>
    </source>
</evidence>
<dbReference type="InterPro" id="IPR042178">
    <property type="entry name" value="Serpin_sf_1"/>
</dbReference>
<sequence>MHTALRVWILSVVVCLGRGHHHVGHTDDDSLSHVSSGNKEFAFHLYRRLAAHPDNQGKNIFYSPSSVSVALAALSVGARGDTHEQLLSGLGYNSSQVTQSAINQAFSMLLKRQDNSSDISEGTAVFLDNTFEPNPEFLKDLKEAFHTDVSNVNFQQTTESTDTINKYVSDKTHGKIDKLVEDLDPGTIMYLISYIYFKGMWDSPFEAKLTKEDKFMVDENTEVPVQMMNKEDDFDIYQDMAINTTILRLHFNSSYSMLLLLPENMALLEKEICPQHLTKWSKWMKKRTYDIFVPKISMKTDYSLKELLTEMGMTNMFDVRADLSGISEGKKLLVSGVVHQAALDIDEAGATAAAATGIGITLMSFQHIPELKFNRPFMLLITENTTDDILFMGKIINPKI</sequence>
<dbReference type="KEGG" id="hcq:109510150"/>
<dbReference type="CDD" id="cd19549">
    <property type="entry name" value="serpinA_A1AT-like"/>
    <property type="match status" value="1"/>
</dbReference>
<dbReference type="PROSITE" id="PS00284">
    <property type="entry name" value="SERPIN"/>
    <property type="match status" value="1"/>
</dbReference>
<dbReference type="InterPro" id="IPR023796">
    <property type="entry name" value="Serpin_dom"/>
</dbReference>
<dbReference type="InterPro" id="IPR000215">
    <property type="entry name" value="Serpin_fam"/>
</dbReference>
<keyword evidence="4 11" id="KW-0732">Signal</keyword>
<dbReference type="FunFam" id="3.30.497.10:FF:000001">
    <property type="entry name" value="Serine protease inhibitor"/>
    <property type="match status" value="1"/>
</dbReference>
<dbReference type="SUPFAM" id="SSF56574">
    <property type="entry name" value="Serpins"/>
    <property type="match status" value="1"/>
</dbReference>
<dbReference type="PANTHER" id="PTHR11461:SF375">
    <property type="entry name" value="THYROXINE-BINDING GLOBULIN"/>
    <property type="match status" value="1"/>
</dbReference>
<dbReference type="GO" id="GO:0005615">
    <property type="term" value="C:extracellular space"/>
    <property type="evidence" value="ECO:0007669"/>
    <property type="project" value="InterPro"/>
</dbReference>
<dbReference type="SMART" id="SM00093">
    <property type="entry name" value="SERPIN"/>
    <property type="match status" value="1"/>
</dbReference>
<proteinExistence type="inferred from homology"/>
<comment type="similarity">
    <text evidence="2 10">Belongs to the serpin family.</text>
</comment>
<evidence type="ECO:0000256" key="8">
    <source>
        <dbReference type="ARBA" id="ARBA00042967"/>
    </source>
</evidence>
<evidence type="ECO:0000256" key="7">
    <source>
        <dbReference type="ARBA" id="ARBA00039512"/>
    </source>
</evidence>
<organism evidence="13 14">
    <name type="scientific">Hippocampus comes</name>
    <name type="common">Tiger tail seahorse</name>
    <dbReference type="NCBI Taxonomy" id="109280"/>
    <lineage>
        <taxon>Eukaryota</taxon>
        <taxon>Metazoa</taxon>
        <taxon>Chordata</taxon>
        <taxon>Craniata</taxon>
        <taxon>Vertebrata</taxon>
        <taxon>Euteleostomi</taxon>
        <taxon>Actinopterygii</taxon>
        <taxon>Neopterygii</taxon>
        <taxon>Teleostei</taxon>
        <taxon>Neoteleostei</taxon>
        <taxon>Acanthomorphata</taxon>
        <taxon>Syngnathiaria</taxon>
        <taxon>Syngnathiformes</taxon>
        <taxon>Syngnathoidei</taxon>
        <taxon>Syngnathidae</taxon>
        <taxon>Hippocampus</taxon>
    </lineage>
</organism>
<protein>
    <recommendedName>
        <fullName evidence="7">Thyroxine-binding globulin</fullName>
    </recommendedName>
    <alternativeName>
        <fullName evidence="9">Serpin A7</fullName>
    </alternativeName>
    <alternativeName>
        <fullName evidence="8">T4-binding globulin</fullName>
    </alternativeName>
</protein>
<reference evidence="13" key="2">
    <citation type="submission" date="2025-09" db="UniProtKB">
        <authorList>
            <consortium name="Ensembl"/>
        </authorList>
    </citation>
    <scope>IDENTIFICATION</scope>
</reference>
<evidence type="ECO:0000256" key="9">
    <source>
        <dbReference type="ARBA" id="ARBA00043177"/>
    </source>
</evidence>